<dbReference type="OrthoDB" id="4265398at2"/>
<keyword evidence="3" id="KW-1185">Reference proteome</keyword>
<sequence length="132" mass="14458">MSVKMFVNLPITDQAKSIAFFEAIGFRHNPKFTGEDSTCIVFGDDVYAMLVSHEFFKTTSKREVADAATVAEAVIALGVDSRDEVDALVDKAVAAGGRDGDTQDHGFMYGRGFTDLDGHQWEIFWMDPAAAE</sequence>
<comment type="caution">
    <text evidence="2">The sequence shown here is derived from an EMBL/GenBank/DDBJ whole genome shotgun (WGS) entry which is preliminary data.</text>
</comment>
<evidence type="ECO:0000313" key="2">
    <source>
        <dbReference type="EMBL" id="RKT74262.1"/>
    </source>
</evidence>
<protein>
    <recommendedName>
        <fullName evidence="1">VOC domain-containing protein</fullName>
    </recommendedName>
</protein>
<feature type="domain" description="VOC" evidence="1">
    <location>
        <begin position="2"/>
        <end position="126"/>
    </location>
</feature>
<reference evidence="2 3" key="1">
    <citation type="submission" date="2018-10" db="EMBL/GenBank/DDBJ databases">
        <title>Sequencing the genomes of 1000 actinobacteria strains.</title>
        <authorList>
            <person name="Klenk H.-P."/>
        </authorList>
    </citation>
    <scope>NUCLEOTIDE SEQUENCE [LARGE SCALE GENOMIC DNA]</scope>
    <source>
        <strain evidence="2 3">DSM 43911</strain>
    </source>
</reference>
<organism evidence="2 3">
    <name type="scientific">Saccharothrix variisporea</name>
    <dbReference type="NCBI Taxonomy" id="543527"/>
    <lineage>
        <taxon>Bacteria</taxon>
        <taxon>Bacillati</taxon>
        <taxon>Actinomycetota</taxon>
        <taxon>Actinomycetes</taxon>
        <taxon>Pseudonocardiales</taxon>
        <taxon>Pseudonocardiaceae</taxon>
        <taxon>Saccharothrix</taxon>
    </lineage>
</organism>
<dbReference type="AlphaFoldDB" id="A0A495XK42"/>
<evidence type="ECO:0000259" key="1">
    <source>
        <dbReference type="PROSITE" id="PS51819"/>
    </source>
</evidence>
<dbReference type="Proteomes" id="UP000272729">
    <property type="component" value="Unassembled WGS sequence"/>
</dbReference>
<dbReference type="PROSITE" id="PS51819">
    <property type="entry name" value="VOC"/>
    <property type="match status" value="1"/>
</dbReference>
<dbReference type="SUPFAM" id="SSF54593">
    <property type="entry name" value="Glyoxalase/Bleomycin resistance protein/Dihydroxybiphenyl dioxygenase"/>
    <property type="match status" value="1"/>
</dbReference>
<dbReference type="Pfam" id="PF00903">
    <property type="entry name" value="Glyoxalase"/>
    <property type="match status" value="1"/>
</dbReference>
<dbReference type="InterPro" id="IPR029068">
    <property type="entry name" value="Glyas_Bleomycin-R_OHBP_Dase"/>
</dbReference>
<evidence type="ECO:0000313" key="3">
    <source>
        <dbReference type="Proteomes" id="UP000272729"/>
    </source>
</evidence>
<name>A0A495XK42_9PSEU</name>
<dbReference type="PANTHER" id="PTHR36503">
    <property type="entry name" value="BLR2520 PROTEIN"/>
    <property type="match status" value="1"/>
</dbReference>
<dbReference type="EMBL" id="RBXR01000001">
    <property type="protein sequence ID" value="RKT74262.1"/>
    <property type="molecule type" value="Genomic_DNA"/>
</dbReference>
<dbReference type="Gene3D" id="3.10.180.10">
    <property type="entry name" value="2,3-Dihydroxybiphenyl 1,2-Dioxygenase, domain 1"/>
    <property type="match status" value="1"/>
</dbReference>
<dbReference type="PANTHER" id="PTHR36503:SF2">
    <property type="entry name" value="BLR2408 PROTEIN"/>
    <property type="match status" value="1"/>
</dbReference>
<dbReference type="InterPro" id="IPR037523">
    <property type="entry name" value="VOC_core"/>
</dbReference>
<accession>A0A495XK42</accession>
<dbReference type="RefSeq" id="WP_121228645.1">
    <property type="nucleotide sequence ID" value="NZ_JBIUBA010000018.1"/>
</dbReference>
<proteinExistence type="predicted"/>
<dbReference type="InterPro" id="IPR004360">
    <property type="entry name" value="Glyas_Fos-R_dOase_dom"/>
</dbReference>
<gene>
    <name evidence="2" type="ORF">DFJ66_7606</name>
</gene>